<dbReference type="EMBL" id="CAJNOT010000022">
    <property type="protein sequence ID" value="CAF0779491.1"/>
    <property type="molecule type" value="Genomic_DNA"/>
</dbReference>
<keyword evidence="5" id="KW-0805">Transcription regulation</keyword>
<dbReference type="SUPFAM" id="SSF53098">
    <property type="entry name" value="Ribonuclease H-like"/>
    <property type="match status" value="1"/>
</dbReference>
<dbReference type="SUPFAM" id="SSF140996">
    <property type="entry name" value="Hermes dimerisation domain"/>
    <property type="match status" value="1"/>
</dbReference>
<keyword evidence="7" id="KW-0804">Transcription</keyword>
<evidence type="ECO:0000256" key="1">
    <source>
        <dbReference type="ARBA" id="ARBA00004123"/>
    </source>
</evidence>
<sequence length="642" mass="74065">MSMDSSSSSATNSILTSPSSTNAPISTSPSSLSTTPRRILKPKRSLVWRYFNVINNDELNVECVLCSSTIIRKSTSTSNLLHHIQTQHNSEYQNINKSMKSKSQMRTTESTPRLPLSSERSVHLTKLIADFIIYNYLPLSIVESPQLQVIFQEAEPSYVIPSRKYFVNKIFQDMYSEIQQNAYNELQLAPGICLTTDIWTSQANQAYMTVTAHFVDLKNNKIKNFVLETKEFSGNHTAERIVERLNNLCIDWSISDKIVCLVTDTCNTMRKVGKDFGKGWIGCTDHLINLSVNDVIRKLDEVKAMLATVRYIVTFTRETHLAIEMLNKYQKSFGFIERNLIFDVKTRWNSTFYMLQRFIEEKNCVTACLNERLFQKHFINVKVSKVVEWDGLEQLLSILEPFEAATRKLASDSSPTIPIILPVITTLITSLEYRDADSSFQKKVKDNLRLIIQKRFEELYQDKLILLCSVLDPRWKDFSFLNRSLYQSHNETLVVLNQLQAFDARNLAYLLLEEQFNILFGNTSTVSQSNVQQPEQKKKEFDLFDIMITNNILTPTNSRDAELLMYENEREIHRNENPLEWWNANKIKFPILSKLAFKYLCITGTSAPSERMFSAIGHLTSDRRSRLTPENADILLFLNKNS</sequence>
<dbReference type="SMART" id="SM00614">
    <property type="entry name" value="ZnF_BED"/>
    <property type="match status" value="1"/>
</dbReference>
<evidence type="ECO:0000256" key="10">
    <source>
        <dbReference type="SAM" id="MobiDB-lite"/>
    </source>
</evidence>
<feature type="domain" description="BED-type" evidence="11">
    <location>
        <begin position="42"/>
        <end position="95"/>
    </location>
</feature>
<evidence type="ECO:0000313" key="12">
    <source>
        <dbReference type="EMBL" id="CAF0779491.1"/>
    </source>
</evidence>
<dbReference type="PROSITE" id="PS50808">
    <property type="entry name" value="ZF_BED"/>
    <property type="match status" value="1"/>
</dbReference>
<evidence type="ECO:0000256" key="3">
    <source>
        <dbReference type="ARBA" id="ARBA00022771"/>
    </source>
</evidence>
<comment type="caution">
    <text evidence="13">The sequence shown here is derived from an EMBL/GenBank/DDBJ whole genome shotgun (WGS) entry which is preliminary data.</text>
</comment>
<dbReference type="EMBL" id="CAJOBD010001021">
    <property type="protein sequence ID" value="CAF3749732.1"/>
    <property type="molecule type" value="Genomic_DNA"/>
</dbReference>
<evidence type="ECO:0000313" key="14">
    <source>
        <dbReference type="Proteomes" id="UP000663836"/>
    </source>
</evidence>
<reference evidence="13" key="1">
    <citation type="submission" date="2021-02" db="EMBL/GenBank/DDBJ databases">
        <authorList>
            <person name="Nowell W R."/>
        </authorList>
    </citation>
    <scope>NUCLEOTIDE SEQUENCE</scope>
</reference>
<dbReference type="PANTHER" id="PTHR46481">
    <property type="entry name" value="ZINC FINGER BED DOMAIN-CONTAINING PROTEIN 4"/>
    <property type="match status" value="1"/>
</dbReference>
<dbReference type="GO" id="GO:0009791">
    <property type="term" value="P:post-embryonic development"/>
    <property type="evidence" value="ECO:0007669"/>
    <property type="project" value="UniProtKB-ARBA"/>
</dbReference>
<evidence type="ECO:0000256" key="6">
    <source>
        <dbReference type="ARBA" id="ARBA00023125"/>
    </source>
</evidence>
<evidence type="ECO:0000256" key="8">
    <source>
        <dbReference type="ARBA" id="ARBA00023242"/>
    </source>
</evidence>
<feature type="region of interest" description="Disordered" evidence="10">
    <location>
        <begin position="1"/>
        <end position="36"/>
    </location>
</feature>
<dbReference type="InterPro" id="IPR012337">
    <property type="entry name" value="RNaseH-like_sf"/>
</dbReference>
<keyword evidence="6" id="KW-0238">DNA-binding</keyword>
<evidence type="ECO:0000256" key="4">
    <source>
        <dbReference type="ARBA" id="ARBA00022833"/>
    </source>
</evidence>
<dbReference type="Pfam" id="PF05699">
    <property type="entry name" value="Dimer_Tnp_hAT"/>
    <property type="match status" value="1"/>
</dbReference>
<dbReference type="InterPro" id="IPR008906">
    <property type="entry name" value="HATC_C_dom"/>
</dbReference>
<dbReference type="InterPro" id="IPR036236">
    <property type="entry name" value="Znf_C2H2_sf"/>
</dbReference>
<gene>
    <name evidence="13" type="ORF">JBS370_LOCUS12495</name>
    <name evidence="12" type="ORF">ZHD862_LOCUS1306</name>
</gene>
<comment type="subcellular location">
    <subcellularLocation>
        <location evidence="1">Nucleus</location>
    </subcellularLocation>
</comment>
<evidence type="ECO:0000259" key="11">
    <source>
        <dbReference type="PROSITE" id="PS50808"/>
    </source>
</evidence>
<keyword evidence="4" id="KW-0862">Zinc</keyword>
<dbReference type="Proteomes" id="UP000663836">
    <property type="component" value="Unassembled WGS sequence"/>
</dbReference>
<dbReference type="GO" id="GO:0008270">
    <property type="term" value="F:zinc ion binding"/>
    <property type="evidence" value="ECO:0007669"/>
    <property type="project" value="UniProtKB-KW"/>
</dbReference>
<dbReference type="GO" id="GO:0005634">
    <property type="term" value="C:nucleus"/>
    <property type="evidence" value="ECO:0007669"/>
    <property type="project" value="UniProtKB-SubCell"/>
</dbReference>
<keyword evidence="8" id="KW-0539">Nucleus</keyword>
<proteinExistence type="predicted"/>
<dbReference type="PANTHER" id="PTHR46481:SF10">
    <property type="entry name" value="ZINC FINGER BED DOMAIN-CONTAINING PROTEIN 39"/>
    <property type="match status" value="1"/>
</dbReference>
<dbReference type="GO" id="GO:0003677">
    <property type="term" value="F:DNA binding"/>
    <property type="evidence" value="ECO:0007669"/>
    <property type="project" value="UniProtKB-KW"/>
</dbReference>
<evidence type="ECO:0000256" key="2">
    <source>
        <dbReference type="ARBA" id="ARBA00022723"/>
    </source>
</evidence>
<dbReference type="Pfam" id="PF02892">
    <property type="entry name" value="zf-BED"/>
    <property type="match status" value="1"/>
</dbReference>
<name>A0A818YE84_9BILA</name>
<dbReference type="GO" id="GO:0046983">
    <property type="term" value="F:protein dimerization activity"/>
    <property type="evidence" value="ECO:0007669"/>
    <property type="project" value="InterPro"/>
</dbReference>
<evidence type="ECO:0000256" key="7">
    <source>
        <dbReference type="ARBA" id="ARBA00023163"/>
    </source>
</evidence>
<dbReference type="Proteomes" id="UP000663864">
    <property type="component" value="Unassembled WGS sequence"/>
</dbReference>
<accession>A0A818YE84</accession>
<evidence type="ECO:0000256" key="5">
    <source>
        <dbReference type="ARBA" id="ARBA00023015"/>
    </source>
</evidence>
<dbReference type="InterPro" id="IPR052035">
    <property type="entry name" value="ZnF_BED_domain_contain"/>
</dbReference>
<organism evidence="13 14">
    <name type="scientific">Rotaria sordida</name>
    <dbReference type="NCBI Taxonomy" id="392033"/>
    <lineage>
        <taxon>Eukaryota</taxon>
        <taxon>Metazoa</taxon>
        <taxon>Spiralia</taxon>
        <taxon>Gnathifera</taxon>
        <taxon>Rotifera</taxon>
        <taxon>Eurotatoria</taxon>
        <taxon>Bdelloidea</taxon>
        <taxon>Philodinida</taxon>
        <taxon>Philodinidae</taxon>
        <taxon>Rotaria</taxon>
    </lineage>
</organism>
<dbReference type="InterPro" id="IPR003656">
    <property type="entry name" value="Znf_BED"/>
</dbReference>
<protein>
    <recommendedName>
        <fullName evidence="11">BED-type domain-containing protein</fullName>
    </recommendedName>
</protein>
<keyword evidence="3 9" id="KW-0863">Zinc-finger</keyword>
<evidence type="ECO:0000256" key="9">
    <source>
        <dbReference type="PROSITE-ProRule" id="PRU00027"/>
    </source>
</evidence>
<evidence type="ECO:0000313" key="13">
    <source>
        <dbReference type="EMBL" id="CAF3749732.1"/>
    </source>
</evidence>
<keyword evidence="2" id="KW-0479">Metal-binding</keyword>
<dbReference type="SUPFAM" id="SSF57667">
    <property type="entry name" value="beta-beta-alpha zinc fingers"/>
    <property type="match status" value="1"/>
</dbReference>
<dbReference type="AlphaFoldDB" id="A0A818YE84"/>